<evidence type="ECO:0000313" key="2">
    <source>
        <dbReference type="EMBL" id="GEK37675.1"/>
    </source>
</evidence>
<dbReference type="SUPFAM" id="SSF54593">
    <property type="entry name" value="Glyoxalase/Bleomycin resistance protein/Dihydroxybiphenyl dioxygenase"/>
    <property type="match status" value="1"/>
</dbReference>
<dbReference type="PATRIC" id="fig|417368.6.peg.2698"/>
<dbReference type="InterPro" id="IPR028973">
    <property type="entry name" value="PhnB-like"/>
</dbReference>
<evidence type="ECO:0000313" key="4">
    <source>
        <dbReference type="Proteomes" id="UP000078516"/>
    </source>
</evidence>
<dbReference type="GeneID" id="77488117"/>
<organism evidence="3 4">
    <name type="scientific">Enterococcus thailandicus</name>
    <dbReference type="NCBI Taxonomy" id="417368"/>
    <lineage>
        <taxon>Bacteria</taxon>
        <taxon>Bacillati</taxon>
        <taxon>Bacillota</taxon>
        <taxon>Bacilli</taxon>
        <taxon>Lactobacillales</taxon>
        <taxon>Enterococcaceae</taxon>
        <taxon>Enterococcus</taxon>
    </lineage>
</organism>
<dbReference type="EMBL" id="LWMN01000011">
    <property type="protein sequence ID" value="OAQ56138.1"/>
    <property type="molecule type" value="Genomic_DNA"/>
</dbReference>
<gene>
    <name evidence="3" type="ORF">A6E74_05300</name>
    <name evidence="2" type="ORF">ETH01_19620</name>
</gene>
<evidence type="ECO:0000313" key="5">
    <source>
        <dbReference type="Proteomes" id="UP000321361"/>
    </source>
</evidence>
<dbReference type="Proteomes" id="UP000321361">
    <property type="component" value="Unassembled WGS sequence"/>
</dbReference>
<dbReference type="KEGG" id="eth:CK496_10765"/>
<proteinExistence type="predicted"/>
<dbReference type="PANTHER" id="PTHR33990:SF1">
    <property type="entry name" value="PROTEIN YJDN"/>
    <property type="match status" value="1"/>
</dbReference>
<feature type="domain" description="PhnB-like" evidence="1">
    <location>
        <begin position="4"/>
        <end position="133"/>
    </location>
</feature>
<name>A0A179ESB8_ENTTH</name>
<dbReference type="PANTHER" id="PTHR33990">
    <property type="entry name" value="PROTEIN YJDN-RELATED"/>
    <property type="match status" value="1"/>
</dbReference>
<accession>A0A179ESB8</accession>
<reference evidence="3 4" key="1">
    <citation type="submission" date="2016-04" db="EMBL/GenBank/DDBJ databases">
        <title>Draft genome of an Enterococcus thailandicus strain isolated from bovine feces.</title>
        <authorList>
            <person name="Beukers A.G."/>
            <person name="Zaheer R."/>
            <person name="Goji N."/>
            <person name="Cook S.R."/>
            <person name="Amoako K."/>
            <person name="Chaves A.V."/>
            <person name="Ward M.P."/>
            <person name="Mcallister T.A."/>
        </authorList>
    </citation>
    <scope>NUCLEOTIDE SEQUENCE [LARGE SCALE GENOMIC DNA]</scope>
    <source>
        <strain evidence="3 4">F0711D 46</strain>
    </source>
</reference>
<dbReference type="OrthoDB" id="9795306at2"/>
<dbReference type="InterPro" id="IPR029068">
    <property type="entry name" value="Glyas_Bleomycin-R_OHBP_Dase"/>
</dbReference>
<evidence type="ECO:0000259" key="1">
    <source>
        <dbReference type="Pfam" id="PF06983"/>
    </source>
</evidence>
<dbReference type="RefSeq" id="WP_067482913.1">
    <property type="nucleotide sequence ID" value="NZ_BJUG01000011.1"/>
</dbReference>
<protein>
    <submittedName>
        <fullName evidence="2">VOC family protein</fullName>
    </submittedName>
</protein>
<dbReference type="AlphaFoldDB" id="A0A179ESB8"/>
<keyword evidence="4" id="KW-1185">Reference proteome</keyword>
<sequence length="140" mass="15792">MDIYLTFTNQAKEVIHFYEEIFSVTCTDLTTFGDMPSSPDFSIPEEQKQLVLNASLMIYGTRVMFSDTPEGMSAPVVNGNNVALVIQTTTPAETKQLFQQLSEAGEVTMPLEPTFWAKLYGTFTDRYGINWMVNLPLEED</sequence>
<dbReference type="EMBL" id="BJUG01000011">
    <property type="protein sequence ID" value="GEK37675.1"/>
    <property type="molecule type" value="Genomic_DNA"/>
</dbReference>
<dbReference type="Proteomes" id="UP000078516">
    <property type="component" value="Unassembled WGS sequence"/>
</dbReference>
<comment type="caution">
    <text evidence="3">The sequence shown here is derived from an EMBL/GenBank/DDBJ whole genome shotgun (WGS) entry which is preliminary data.</text>
</comment>
<dbReference type="Pfam" id="PF06983">
    <property type="entry name" value="3-dmu-9_3-mt"/>
    <property type="match status" value="1"/>
</dbReference>
<evidence type="ECO:0000313" key="3">
    <source>
        <dbReference type="EMBL" id="OAQ56138.1"/>
    </source>
</evidence>
<reference evidence="2 5" key="2">
    <citation type="submission" date="2019-07" db="EMBL/GenBank/DDBJ databases">
        <title>Whole genome shotgun sequence of Enterococcus thailandicus NBRC 101867.</title>
        <authorList>
            <person name="Hosoyama A."/>
            <person name="Uohara A."/>
            <person name="Ohji S."/>
            <person name="Ichikawa N."/>
        </authorList>
    </citation>
    <scope>NUCLEOTIDE SEQUENCE [LARGE SCALE GENOMIC DNA]</scope>
    <source>
        <strain evidence="2 5">NBRC 101867</strain>
    </source>
</reference>
<dbReference type="CDD" id="cd06588">
    <property type="entry name" value="PhnB_like"/>
    <property type="match status" value="1"/>
</dbReference>
<dbReference type="Gene3D" id="3.10.180.10">
    <property type="entry name" value="2,3-Dihydroxybiphenyl 1,2-Dioxygenase, domain 1"/>
    <property type="match status" value="1"/>
</dbReference>